<dbReference type="EMBL" id="JAGQKY010000175">
    <property type="protein sequence ID" value="MCA9397872.1"/>
    <property type="molecule type" value="Genomic_DNA"/>
</dbReference>
<protein>
    <submittedName>
        <fullName evidence="1">Uncharacterized protein</fullName>
    </submittedName>
</protein>
<evidence type="ECO:0000313" key="2">
    <source>
        <dbReference type="Proteomes" id="UP000699691"/>
    </source>
</evidence>
<sequence length="163" mass="18543">MAECSCIQGNYNFFAEAIDKDTIIYQDLSDWMDEEGYVYPTEYTVYITPPLSSTPREIVIQVGQLNRLTANLIGAIKDGIYCFETESCGVSYKRSVAIFPYLRCCTKQAWATLGIEWKEQIEDVENHLKLAAINAELNNVQLASKELRFAKILLENIKCDCDC</sequence>
<accession>A0A955RX84</accession>
<proteinExistence type="predicted"/>
<dbReference type="Proteomes" id="UP000699691">
    <property type="component" value="Unassembled WGS sequence"/>
</dbReference>
<comment type="caution">
    <text evidence="1">The sequence shown here is derived from an EMBL/GenBank/DDBJ whole genome shotgun (WGS) entry which is preliminary data.</text>
</comment>
<reference evidence="1" key="2">
    <citation type="journal article" date="2021" name="Microbiome">
        <title>Successional dynamics and alternative stable states in a saline activated sludge microbial community over 9 years.</title>
        <authorList>
            <person name="Wang Y."/>
            <person name="Ye J."/>
            <person name="Ju F."/>
            <person name="Liu L."/>
            <person name="Boyd J.A."/>
            <person name="Deng Y."/>
            <person name="Parks D.H."/>
            <person name="Jiang X."/>
            <person name="Yin X."/>
            <person name="Woodcroft B.J."/>
            <person name="Tyson G.W."/>
            <person name="Hugenholtz P."/>
            <person name="Polz M.F."/>
            <person name="Zhang T."/>
        </authorList>
    </citation>
    <scope>NUCLEOTIDE SEQUENCE</scope>
    <source>
        <strain evidence="1">HKST-UBA02</strain>
    </source>
</reference>
<organism evidence="1 2">
    <name type="scientific">candidate division WWE3 bacterium</name>
    <dbReference type="NCBI Taxonomy" id="2053526"/>
    <lineage>
        <taxon>Bacteria</taxon>
        <taxon>Katanobacteria</taxon>
    </lineage>
</organism>
<name>A0A955RX84_UNCKA</name>
<reference evidence="1" key="1">
    <citation type="submission" date="2020-04" db="EMBL/GenBank/DDBJ databases">
        <authorList>
            <person name="Zhang T."/>
        </authorList>
    </citation>
    <scope>NUCLEOTIDE SEQUENCE</scope>
    <source>
        <strain evidence="1">HKST-UBA02</strain>
    </source>
</reference>
<gene>
    <name evidence="1" type="ORF">KC573_03505</name>
</gene>
<dbReference type="AlphaFoldDB" id="A0A955RX84"/>
<evidence type="ECO:0000313" key="1">
    <source>
        <dbReference type="EMBL" id="MCA9397872.1"/>
    </source>
</evidence>